<evidence type="ECO:0000256" key="7">
    <source>
        <dbReference type="ARBA" id="ARBA00023102"/>
    </source>
</evidence>
<dbReference type="InterPro" id="IPR006062">
    <property type="entry name" value="His_biosynth"/>
</dbReference>
<dbReference type="NCBIfam" id="TIGR00007">
    <property type="entry name" value="1-(5-phosphoribosyl)-5-[(5-phosphoribosylamino)methylideneamino]imidazole-4-carboxamide isomerase"/>
    <property type="match status" value="1"/>
</dbReference>
<protein>
    <recommendedName>
        <fullName evidence="9 11">1-(5-phosphoribosyl)-5-[(5-phosphoribosylamino)methylideneamino] imidazole-4-carboxamide isomerase</fullName>
        <ecNumber evidence="9 11">5.3.1.16</ecNumber>
    </recommendedName>
    <alternativeName>
        <fullName evidence="9">Phosphoribosylformimino-5-aminoimidazole carboxamide ribotide isomerase</fullName>
    </alternativeName>
</protein>
<dbReference type="EC" id="5.3.1.16" evidence="9 11"/>
<keyword evidence="13" id="KW-1185">Reference proteome</keyword>
<dbReference type="PANTHER" id="PTHR43090">
    <property type="entry name" value="1-(5-PHOSPHORIBOSYL)-5-[(5-PHOSPHORIBOSYLAMINO)METHYLIDENEAMINO] IMIDAZOLE-4-CARBOXAMIDE ISOMERASE"/>
    <property type="match status" value="1"/>
</dbReference>
<evidence type="ECO:0000256" key="6">
    <source>
        <dbReference type="ARBA" id="ARBA00022605"/>
    </source>
</evidence>
<gene>
    <name evidence="9 12" type="primary">hisA</name>
    <name evidence="12" type="ORF">PPG34_13790</name>
</gene>
<evidence type="ECO:0000313" key="12">
    <source>
        <dbReference type="EMBL" id="MDT7043428.1"/>
    </source>
</evidence>
<comment type="similarity">
    <text evidence="4 9 10">Belongs to the HisA/HisF family.</text>
</comment>
<dbReference type="EMBL" id="JAQOUE010000001">
    <property type="protein sequence ID" value="MDT7043428.1"/>
    <property type="molecule type" value="Genomic_DNA"/>
</dbReference>
<evidence type="ECO:0000313" key="13">
    <source>
        <dbReference type="Proteomes" id="UP001250932"/>
    </source>
</evidence>
<evidence type="ECO:0000256" key="5">
    <source>
        <dbReference type="ARBA" id="ARBA00022490"/>
    </source>
</evidence>
<sequence length="245" mass="26088">MSMVVIPAIDLKDGRCVRLRQGDMNQETSYSQDPPAMAQHWEGLGAQRLHVVDLNGAVDGKPKNFDHVLAITQAISIPVQVGGGIRSLDTIREYLSHGVSKVVLGTAVLEDPSLLEEASREFPDRILIGVDVKDGMVAVHGWTNVSDSTPEDVFQSLKPYALSGVIFTEISRDGMLDGPNLPALEHAARNSPFPVIASGGVTRVEDIHAVKKLGPNICGVIVGKALYEGTLTLSAAMEAASSVPC</sequence>
<comment type="subcellular location">
    <subcellularLocation>
        <location evidence="2 9 11">Cytoplasm</location>
    </subcellularLocation>
</comment>
<dbReference type="GO" id="GO:0003949">
    <property type="term" value="F:1-(5-phosphoribosyl)-5-[(5-phosphoribosylamino)methylideneamino]imidazole-4-carboxamide isomerase activity"/>
    <property type="evidence" value="ECO:0007669"/>
    <property type="project" value="UniProtKB-EC"/>
</dbReference>
<dbReference type="HAMAP" id="MF_01014">
    <property type="entry name" value="HisA"/>
    <property type="match status" value="1"/>
</dbReference>
<dbReference type="RefSeq" id="WP_313833995.1">
    <property type="nucleotide sequence ID" value="NZ_JAQOUE010000001.1"/>
</dbReference>
<evidence type="ECO:0000256" key="1">
    <source>
        <dbReference type="ARBA" id="ARBA00000901"/>
    </source>
</evidence>
<feature type="active site" description="Proton donor" evidence="9">
    <location>
        <position position="131"/>
    </location>
</feature>
<dbReference type="InterPro" id="IPR023016">
    <property type="entry name" value="HisA/PriA"/>
</dbReference>
<dbReference type="Gene3D" id="3.20.20.70">
    <property type="entry name" value="Aldolase class I"/>
    <property type="match status" value="1"/>
</dbReference>
<evidence type="ECO:0000256" key="11">
    <source>
        <dbReference type="RuleBase" id="RU003658"/>
    </source>
</evidence>
<dbReference type="CDD" id="cd04732">
    <property type="entry name" value="HisA"/>
    <property type="match status" value="1"/>
</dbReference>
<evidence type="ECO:0000256" key="4">
    <source>
        <dbReference type="ARBA" id="ARBA00009667"/>
    </source>
</evidence>
<dbReference type="Proteomes" id="UP001250932">
    <property type="component" value="Unassembled WGS sequence"/>
</dbReference>
<keyword evidence="6 9" id="KW-0028">Amino-acid biosynthesis</keyword>
<keyword evidence="5 9" id="KW-0963">Cytoplasm</keyword>
<evidence type="ECO:0000256" key="3">
    <source>
        <dbReference type="ARBA" id="ARBA00005133"/>
    </source>
</evidence>
<comment type="caution">
    <text evidence="12">The sequence shown here is derived from an EMBL/GenBank/DDBJ whole genome shotgun (WGS) entry which is preliminary data.</text>
</comment>
<evidence type="ECO:0000256" key="10">
    <source>
        <dbReference type="RuleBase" id="RU003657"/>
    </source>
</evidence>
<dbReference type="SUPFAM" id="SSF51366">
    <property type="entry name" value="Ribulose-phoshate binding barrel"/>
    <property type="match status" value="1"/>
</dbReference>
<evidence type="ECO:0000256" key="9">
    <source>
        <dbReference type="HAMAP-Rule" id="MF_01014"/>
    </source>
</evidence>
<dbReference type="InterPro" id="IPR044524">
    <property type="entry name" value="Isoase_HisA-like"/>
</dbReference>
<reference evidence="12 13" key="1">
    <citation type="journal article" date="2023" name="ISME J.">
        <title>Cultivation and genomic characterization of novel and ubiquitous marine nitrite-oxidizing bacteria from the Nitrospirales.</title>
        <authorList>
            <person name="Mueller A.J."/>
            <person name="Daebeler A."/>
            <person name="Herbold C.W."/>
            <person name="Kirkegaard R.H."/>
            <person name="Daims H."/>
        </authorList>
    </citation>
    <scope>NUCLEOTIDE SEQUENCE [LARGE SCALE GENOMIC DNA]</scope>
    <source>
        <strain evidence="12 13">EB</strain>
    </source>
</reference>
<evidence type="ECO:0000256" key="8">
    <source>
        <dbReference type="ARBA" id="ARBA00023235"/>
    </source>
</evidence>
<keyword evidence="8 9" id="KW-0413">Isomerase</keyword>
<comment type="catalytic activity">
    <reaction evidence="1 9 11">
        <text>1-(5-phospho-beta-D-ribosyl)-5-[(5-phospho-beta-D-ribosylamino)methylideneamino]imidazole-4-carboxamide = 5-[(5-phospho-1-deoxy-D-ribulos-1-ylimino)methylamino]-1-(5-phospho-beta-D-ribosyl)imidazole-4-carboxamide</text>
        <dbReference type="Rhea" id="RHEA:15469"/>
        <dbReference type="ChEBI" id="CHEBI:58435"/>
        <dbReference type="ChEBI" id="CHEBI:58525"/>
        <dbReference type="EC" id="5.3.1.16"/>
    </reaction>
</comment>
<proteinExistence type="inferred from homology"/>
<dbReference type="PANTHER" id="PTHR43090:SF2">
    <property type="entry name" value="1-(5-PHOSPHORIBOSYL)-5-[(5-PHOSPHORIBOSYLAMINO)METHYLIDENEAMINO] IMIDAZOLE-4-CARBOXAMIDE ISOMERASE"/>
    <property type="match status" value="1"/>
</dbReference>
<accession>A0ABU3KAH9</accession>
<organism evidence="12 13">
    <name type="scientific">Candidatus Nitronereus thalassa</name>
    <dbReference type="NCBI Taxonomy" id="3020898"/>
    <lineage>
        <taxon>Bacteria</taxon>
        <taxon>Pseudomonadati</taxon>
        <taxon>Nitrospirota</taxon>
        <taxon>Nitrospiria</taxon>
        <taxon>Nitrospirales</taxon>
        <taxon>Nitrospiraceae</taxon>
        <taxon>Candidatus Nitronereus</taxon>
    </lineage>
</organism>
<feature type="active site" description="Proton acceptor" evidence="9">
    <location>
        <position position="10"/>
    </location>
</feature>
<comment type="pathway">
    <text evidence="3 9 11">Amino-acid biosynthesis; L-histidine biosynthesis; L-histidine from 5-phospho-alpha-D-ribose 1-diphosphate: step 4/9.</text>
</comment>
<keyword evidence="7 9" id="KW-0368">Histidine biosynthesis</keyword>
<dbReference type="Pfam" id="PF00977">
    <property type="entry name" value="His_biosynth"/>
    <property type="match status" value="1"/>
</dbReference>
<name>A0ABU3KAH9_9BACT</name>
<dbReference type="InterPro" id="IPR011060">
    <property type="entry name" value="RibuloseP-bd_barrel"/>
</dbReference>
<dbReference type="InterPro" id="IPR013785">
    <property type="entry name" value="Aldolase_TIM"/>
</dbReference>
<dbReference type="InterPro" id="IPR006063">
    <property type="entry name" value="HisA_bact_arch"/>
</dbReference>
<evidence type="ECO:0000256" key="2">
    <source>
        <dbReference type="ARBA" id="ARBA00004496"/>
    </source>
</evidence>